<dbReference type="Pfam" id="PF04883">
    <property type="entry name" value="HK97-gp10_like"/>
    <property type="match status" value="1"/>
</dbReference>
<evidence type="ECO:0000313" key="2">
    <source>
        <dbReference type="Proteomes" id="UP000318017"/>
    </source>
</evidence>
<dbReference type="EMBL" id="CP036298">
    <property type="protein sequence ID" value="QDV24383.1"/>
    <property type="molecule type" value="Genomic_DNA"/>
</dbReference>
<protein>
    <submittedName>
        <fullName evidence="1">Uncharacterized protein</fullName>
    </submittedName>
</protein>
<accession>A0A518G724</accession>
<name>A0A518G724_9BACT</name>
<evidence type="ECO:0000313" key="1">
    <source>
        <dbReference type="EMBL" id="QDV24383.1"/>
    </source>
</evidence>
<dbReference type="RefSeq" id="WP_145077989.1">
    <property type="nucleotide sequence ID" value="NZ_CP036298.1"/>
</dbReference>
<dbReference type="AlphaFoldDB" id="A0A518G724"/>
<dbReference type="OrthoDB" id="302725at2"/>
<dbReference type="InterPro" id="IPR010064">
    <property type="entry name" value="HK97-gp10_tail"/>
</dbReference>
<gene>
    <name evidence="1" type="ORF">Q31a_27000</name>
</gene>
<organism evidence="1 2">
    <name type="scientific">Aureliella helgolandensis</name>
    <dbReference type="NCBI Taxonomy" id="2527968"/>
    <lineage>
        <taxon>Bacteria</taxon>
        <taxon>Pseudomonadati</taxon>
        <taxon>Planctomycetota</taxon>
        <taxon>Planctomycetia</taxon>
        <taxon>Pirellulales</taxon>
        <taxon>Pirellulaceae</taxon>
        <taxon>Aureliella</taxon>
    </lineage>
</organism>
<dbReference type="KEGG" id="ahel:Q31a_27000"/>
<keyword evidence="2" id="KW-1185">Reference proteome</keyword>
<reference evidence="1 2" key="1">
    <citation type="submission" date="2019-02" db="EMBL/GenBank/DDBJ databases">
        <title>Deep-cultivation of Planctomycetes and their phenomic and genomic characterization uncovers novel biology.</title>
        <authorList>
            <person name="Wiegand S."/>
            <person name="Jogler M."/>
            <person name="Boedeker C."/>
            <person name="Pinto D."/>
            <person name="Vollmers J."/>
            <person name="Rivas-Marin E."/>
            <person name="Kohn T."/>
            <person name="Peeters S.H."/>
            <person name="Heuer A."/>
            <person name="Rast P."/>
            <person name="Oberbeckmann S."/>
            <person name="Bunk B."/>
            <person name="Jeske O."/>
            <person name="Meyerdierks A."/>
            <person name="Storesund J.E."/>
            <person name="Kallscheuer N."/>
            <person name="Luecker S."/>
            <person name="Lage O.M."/>
            <person name="Pohl T."/>
            <person name="Merkel B.J."/>
            <person name="Hornburger P."/>
            <person name="Mueller R.-W."/>
            <person name="Bruemmer F."/>
            <person name="Labrenz M."/>
            <person name="Spormann A.M."/>
            <person name="Op den Camp H."/>
            <person name="Overmann J."/>
            <person name="Amann R."/>
            <person name="Jetten M.S.M."/>
            <person name="Mascher T."/>
            <person name="Medema M.H."/>
            <person name="Devos D.P."/>
            <person name="Kaster A.-K."/>
            <person name="Ovreas L."/>
            <person name="Rohde M."/>
            <person name="Galperin M.Y."/>
            <person name="Jogler C."/>
        </authorList>
    </citation>
    <scope>NUCLEOTIDE SEQUENCE [LARGE SCALE GENOMIC DNA]</scope>
    <source>
        <strain evidence="1 2">Q31a</strain>
    </source>
</reference>
<proteinExistence type="predicted"/>
<sequence length="170" mass="19250">MAPYLVTGSATLNAKLNALKSGKAKTLIRRASRVALKPVQEEAKRLAPVRSGRLRRSIKVRSMARSRRQIGSRVTTNKNDRQFNGRFFYAGQIEYGWQAGKRATNESLGVPRRKHRTSDQVLEVQRRNAARRVIKGQKFMKRAAKSKRTAAMRIYRRELVAGIRTLTGAS</sequence>
<dbReference type="Proteomes" id="UP000318017">
    <property type="component" value="Chromosome"/>
</dbReference>